<keyword evidence="7" id="KW-1185">Reference proteome</keyword>
<dbReference type="PANTHER" id="PTHR43630">
    <property type="entry name" value="POLY-BETA-1,6-N-ACETYL-D-GLUCOSAMINE SYNTHASE"/>
    <property type="match status" value="1"/>
</dbReference>
<proteinExistence type="inferred from homology"/>
<evidence type="ECO:0000256" key="3">
    <source>
        <dbReference type="ARBA" id="ARBA00022679"/>
    </source>
</evidence>
<evidence type="ECO:0000256" key="1">
    <source>
        <dbReference type="ARBA" id="ARBA00006739"/>
    </source>
</evidence>
<keyword evidence="4" id="KW-0812">Transmembrane</keyword>
<dbReference type="eggNOG" id="COG1215">
    <property type="taxonomic scope" value="Bacteria"/>
</dbReference>
<name>D3SMZ0_THEAH</name>
<dbReference type="InterPro" id="IPR029044">
    <property type="entry name" value="Nucleotide-diphossugar_trans"/>
</dbReference>
<dbReference type="GO" id="GO:0016757">
    <property type="term" value="F:glycosyltransferase activity"/>
    <property type="evidence" value="ECO:0007669"/>
    <property type="project" value="UniProtKB-KW"/>
</dbReference>
<dbReference type="CAZy" id="GT2">
    <property type="family name" value="Glycosyltransferase Family 2"/>
</dbReference>
<evidence type="ECO:0000313" key="7">
    <source>
        <dbReference type="Proteomes" id="UP000002043"/>
    </source>
</evidence>
<dbReference type="KEGG" id="tal:Thal_1491"/>
<organism evidence="6 7">
    <name type="scientific">Thermocrinis albus (strain DSM 14484 / JCM 11386 / HI 11/12)</name>
    <dbReference type="NCBI Taxonomy" id="638303"/>
    <lineage>
        <taxon>Bacteria</taxon>
        <taxon>Pseudomonadati</taxon>
        <taxon>Aquificota</taxon>
        <taxon>Aquificia</taxon>
        <taxon>Aquificales</taxon>
        <taxon>Aquificaceae</taxon>
        <taxon>Thermocrinis</taxon>
    </lineage>
</organism>
<dbReference type="HOGENOM" id="CLU_020629_1_0_0"/>
<keyword evidence="3 6" id="KW-0808">Transferase</keyword>
<dbReference type="PANTHER" id="PTHR43630:SF1">
    <property type="entry name" value="POLY-BETA-1,6-N-ACETYL-D-GLUCOSAMINE SYNTHASE"/>
    <property type="match status" value="1"/>
</dbReference>
<feature type="transmembrane region" description="Helical" evidence="4">
    <location>
        <begin position="411"/>
        <end position="431"/>
    </location>
</feature>
<dbReference type="SUPFAM" id="SSF53448">
    <property type="entry name" value="Nucleotide-diphospho-sugar transferases"/>
    <property type="match status" value="1"/>
</dbReference>
<feature type="transmembrane region" description="Helical" evidence="4">
    <location>
        <begin position="369"/>
        <end position="399"/>
    </location>
</feature>
<reference evidence="7" key="1">
    <citation type="journal article" date="2010" name="Stand. Genomic Sci.">
        <title>Complete genome sequence of Thermocrinis albus type strain (HI 11/12T).</title>
        <authorList>
            <person name="Wirth R."/>
            <person name="Sikorski J."/>
            <person name="Brambilla E."/>
            <person name="Misra M."/>
            <person name="Lapidus A."/>
            <person name="Copeland A."/>
            <person name="Nolan M."/>
            <person name="Lucas S."/>
            <person name="Chen F."/>
            <person name="Tice H."/>
            <person name="Cheng J.F."/>
            <person name="Han C."/>
            <person name="Detter J.C."/>
            <person name="Tapia R."/>
            <person name="Bruce D."/>
            <person name="Goodwin L."/>
            <person name="Pitluck S."/>
            <person name="Pati A."/>
            <person name="Anderson I."/>
            <person name="Ivanova N."/>
            <person name="Mavromatis K."/>
            <person name="Mikhailova N."/>
            <person name="Chen A."/>
            <person name="Palaniappan K."/>
            <person name="Bilek Y."/>
            <person name="Hader T."/>
            <person name="Land M."/>
            <person name="Hauser L."/>
            <person name="Chang Y.J."/>
            <person name="Jeffries C.D."/>
            <person name="Tindall B.J."/>
            <person name="Rohde M."/>
            <person name="Goker M."/>
            <person name="Bristow J."/>
            <person name="Eisen J.A."/>
            <person name="Markowitz V."/>
            <person name="Hugenholtz P."/>
            <person name="Kyrpides N.C."/>
            <person name="Klenk H.P."/>
        </authorList>
    </citation>
    <scope>NUCLEOTIDE SEQUENCE [LARGE SCALE GENOMIC DNA]</scope>
    <source>
        <strain evidence="7">DSM 14484 / JCM 11386 / HI 11/12</strain>
    </source>
</reference>
<dbReference type="CDD" id="cd06427">
    <property type="entry name" value="CESA_like_2"/>
    <property type="match status" value="1"/>
</dbReference>
<protein>
    <submittedName>
        <fullName evidence="6">Glycosyl transferase family 2</fullName>
    </submittedName>
</protein>
<evidence type="ECO:0000256" key="2">
    <source>
        <dbReference type="ARBA" id="ARBA00022676"/>
    </source>
</evidence>
<evidence type="ECO:0000256" key="4">
    <source>
        <dbReference type="SAM" id="Phobius"/>
    </source>
</evidence>
<dbReference type="EMBL" id="CP001931">
    <property type="protein sequence ID" value="ADC90120.1"/>
    <property type="molecule type" value="Genomic_DNA"/>
</dbReference>
<dbReference type="InterPro" id="IPR001173">
    <property type="entry name" value="Glyco_trans_2-like"/>
</dbReference>
<feature type="transmembrane region" description="Helical" evidence="4">
    <location>
        <begin position="443"/>
        <end position="465"/>
    </location>
</feature>
<gene>
    <name evidence="6" type="ordered locus">Thal_1491</name>
</gene>
<feature type="domain" description="Glycosyltransferase 2-like" evidence="5">
    <location>
        <begin position="204"/>
        <end position="396"/>
    </location>
</feature>
<feature type="transmembrane region" description="Helical" evidence="4">
    <location>
        <begin position="47"/>
        <end position="63"/>
    </location>
</feature>
<dbReference type="AlphaFoldDB" id="D3SMZ0"/>
<accession>D3SMZ0</accession>
<comment type="similarity">
    <text evidence="1">Belongs to the glycosyltransferase 2 family.</text>
</comment>
<sequence>MKLITDLDLIKTLEWAFKEKYIDRAVHGLFYVTPELSASLVFSKTQVLIMAILIFLALLWLYFDPISLAIFSLSIVQFFYLISLLFKFIVSLAGATTEMTQFITDEEVKNLEEENLPVYTILVPVYKEPEVIGILINSLKKMDYPQNKLDIILLLEEDDKETLEAAKAHQPPANWRFIIVPTSQPKTKPKACNYGLFFARGKYLTIYDAEDIPEPDQLKKAVIAFKKGGDKYICFQAQLNYFNKDENFLTKMFTLEYSYWFDYLLPGLFKLGLPIPLGGTSNHFDVEKLKEIGAWDSFNTTEDADLGVRAFSKGYKVGVINSTTYEEANARYRNWIRQRSRWIKGYMQTWLVHSRNLGKLYKAVGLKGFIGFNLLIGGTVFTFLVNPIMWFIFIVWLITQTQILQPIFPPVVLYISLFNLLFGNFIGIYLNMIAVFRRRYYELLPYAFLNPVYWVLHSIASYKALYELFVKPFYWQKTQHGITKYKPPIISHAS</sequence>
<dbReference type="Proteomes" id="UP000002043">
    <property type="component" value="Chromosome"/>
</dbReference>
<dbReference type="Gene3D" id="3.90.550.10">
    <property type="entry name" value="Spore Coat Polysaccharide Biosynthesis Protein SpsA, Chain A"/>
    <property type="match status" value="1"/>
</dbReference>
<dbReference type="Pfam" id="PF13632">
    <property type="entry name" value="Glyco_trans_2_3"/>
    <property type="match status" value="1"/>
</dbReference>
<keyword evidence="4" id="KW-1133">Transmembrane helix</keyword>
<dbReference type="RefSeq" id="WP_012992526.1">
    <property type="nucleotide sequence ID" value="NC_013894.1"/>
</dbReference>
<evidence type="ECO:0000313" key="6">
    <source>
        <dbReference type="EMBL" id="ADC90120.1"/>
    </source>
</evidence>
<keyword evidence="2" id="KW-0328">Glycosyltransferase</keyword>
<evidence type="ECO:0000259" key="5">
    <source>
        <dbReference type="Pfam" id="PF13632"/>
    </source>
</evidence>
<keyword evidence="4" id="KW-0472">Membrane</keyword>
<dbReference type="STRING" id="638303.Thal_1491"/>
<feature type="transmembrane region" description="Helical" evidence="4">
    <location>
        <begin position="69"/>
        <end position="90"/>
    </location>
</feature>